<sequence>MAFTTGRIKGNYADILYGDGADPEAFTQLCGINTRGLNITYASAFETEDWDCEDPEAVAQTIREVGAQDWSITGSGLYNRAQMSAIRGLMGTSQNWRFALDEPGAPAVAIDDGYWGGPGFISNFEVTGNNGEWTQVSMTITGTGLLAWTDAA</sequence>
<dbReference type="Proteomes" id="UP000285092">
    <property type="component" value="Unassembled WGS sequence"/>
</dbReference>
<evidence type="ECO:0008006" key="3">
    <source>
        <dbReference type="Google" id="ProtNLM"/>
    </source>
</evidence>
<reference evidence="1 2" key="1">
    <citation type="submission" date="2018-08" db="EMBL/GenBank/DDBJ databases">
        <title>Altererythrobacter sp.Ery1 and Ery12, the genome sequencing of novel strains in genus Alterythrobacter.</title>
        <authorList>
            <person name="Cheng H."/>
            <person name="Wu Y.-H."/>
            <person name="Fang C."/>
            <person name="Xu X.-W."/>
        </authorList>
    </citation>
    <scope>NUCLEOTIDE SEQUENCE [LARGE SCALE GENOMIC DNA]</scope>
    <source>
        <strain evidence="1 2">Ery1</strain>
    </source>
</reference>
<dbReference type="OrthoDB" id="7375409at2"/>
<evidence type="ECO:0000313" key="2">
    <source>
        <dbReference type="Proteomes" id="UP000285092"/>
    </source>
</evidence>
<dbReference type="Pfam" id="PF06199">
    <property type="entry name" value="Phage_tail_2"/>
    <property type="match status" value="1"/>
</dbReference>
<protein>
    <recommendedName>
        <fullName evidence="3">Phage tail protein</fullName>
    </recommendedName>
</protein>
<name>A0A418NJV9_9SPHN</name>
<accession>A0A418NJV9</accession>
<proteinExistence type="predicted"/>
<evidence type="ECO:0000313" key="1">
    <source>
        <dbReference type="EMBL" id="RIV79580.1"/>
    </source>
</evidence>
<keyword evidence="2" id="KW-1185">Reference proteome</keyword>
<dbReference type="InterPro" id="IPR011855">
    <property type="entry name" value="Phgtail_TP901_1"/>
</dbReference>
<gene>
    <name evidence="1" type="ORF">D2V04_06315</name>
</gene>
<comment type="caution">
    <text evidence="1">The sequence shown here is derived from an EMBL/GenBank/DDBJ whole genome shotgun (WGS) entry which is preliminary data.</text>
</comment>
<dbReference type="EMBL" id="QXFK01000014">
    <property type="protein sequence ID" value="RIV79580.1"/>
    <property type="molecule type" value="Genomic_DNA"/>
</dbReference>
<organism evidence="1 2">
    <name type="scientific">Pelagerythrobacter aerophilus</name>
    <dbReference type="NCBI Taxonomy" id="2306995"/>
    <lineage>
        <taxon>Bacteria</taxon>
        <taxon>Pseudomonadati</taxon>
        <taxon>Pseudomonadota</taxon>
        <taxon>Alphaproteobacteria</taxon>
        <taxon>Sphingomonadales</taxon>
        <taxon>Erythrobacteraceae</taxon>
        <taxon>Pelagerythrobacter</taxon>
    </lineage>
</organism>
<dbReference type="AlphaFoldDB" id="A0A418NJV9"/>
<dbReference type="RefSeq" id="WP_119512412.1">
    <property type="nucleotide sequence ID" value="NZ_QXFK01000014.1"/>
</dbReference>